<dbReference type="EMBL" id="PEYU01000048">
    <property type="protein sequence ID" value="PIS22385.1"/>
    <property type="molecule type" value="Genomic_DNA"/>
</dbReference>
<organism evidence="1 2">
    <name type="scientific">candidate division WWE3 bacterium CG08_land_8_20_14_0_20_41_10</name>
    <dbReference type="NCBI Taxonomy" id="1975085"/>
    <lineage>
        <taxon>Bacteria</taxon>
        <taxon>Katanobacteria</taxon>
    </lineage>
</organism>
<name>A0A2H0XC47_UNCKA</name>
<protein>
    <submittedName>
        <fullName evidence="1">Uncharacterized protein</fullName>
    </submittedName>
</protein>
<evidence type="ECO:0000313" key="2">
    <source>
        <dbReference type="Proteomes" id="UP000231252"/>
    </source>
</evidence>
<dbReference type="AlphaFoldDB" id="A0A2H0XC47"/>
<gene>
    <name evidence="1" type="ORF">COT50_02175</name>
</gene>
<sequence length="96" mass="11249">MTISDFEKKVIAKKVSKVLDVRIKQSHHTIYNFYHNGKFILRTYHSHRTGDLRDFEVQCMKSQLKLDNKQQLLDLNNCPLSAEGYLEILSRKGLVL</sequence>
<dbReference type="Proteomes" id="UP000231252">
    <property type="component" value="Unassembled WGS sequence"/>
</dbReference>
<comment type="caution">
    <text evidence="1">The sequence shown here is derived from an EMBL/GenBank/DDBJ whole genome shotgun (WGS) entry which is preliminary data.</text>
</comment>
<reference evidence="2" key="1">
    <citation type="submission" date="2017-09" db="EMBL/GenBank/DDBJ databases">
        <title>Depth-based differentiation of microbial function through sediment-hosted aquifers and enrichment of novel symbionts in the deep terrestrial subsurface.</title>
        <authorList>
            <person name="Probst A.J."/>
            <person name="Ladd B."/>
            <person name="Jarett J.K."/>
            <person name="Geller-Mcgrath D.E."/>
            <person name="Sieber C.M.K."/>
            <person name="Emerson J.B."/>
            <person name="Anantharaman K."/>
            <person name="Thomas B.C."/>
            <person name="Malmstrom R."/>
            <person name="Stieglmeier M."/>
            <person name="Klingl A."/>
            <person name="Woyke T."/>
            <person name="Ryan C.M."/>
            <person name="Banfield J.F."/>
        </authorList>
    </citation>
    <scope>NUCLEOTIDE SEQUENCE [LARGE SCALE GENOMIC DNA]</scope>
</reference>
<proteinExistence type="predicted"/>
<accession>A0A2H0XC47</accession>
<evidence type="ECO:0000313" key="1">
    <source>
        <dbReference type="EMBL" id="PIS22385.1"/>
    </source>
</evidence>